<dbReference type="STRING" id="1036612.A0A1L9TVL8"/>
<evidence type="ECO:0000256" key="5">
    <source>
        <dbReference type="SAM" id="MobiDB-lite"/>
    </source>
</evidence>
<evidence type="ECO:0000256" key="3">
    <source>
        <dbReference type="ARBA" id="ARBA00023054"/>
    </source>
</evidence>
<dbReference type="PANTHER" id="PTHR46515">
    <property type="entry name" value="TATA ELEMENT MODULATORY FACTOR TMF1"/>
    <property type="match status" value="1"/>
</dbReference>
<protein>
    <recommendedName>
        <fullName evidence="6">TATA element modulatory factor 1 TATA binding domain-containing protein</fullName>
    </recommendedName>
</protein>
<proteinExistence type="predicted"/>
<feature type="region of interest" description="Disordered" evidence="5">
    <location>
        <begin position="250"/>
        <end position="271"/>
    </location>
</feature>
<feature type="region of interest" description="Disordered" evidence="5">
    <location>
        <begin position="306"/>
        <end position="358"/>
    </location>
</feature>
<dbReference type="RefSeq" id="XP_040707268.1">
    <property type="nucleotide sequence ID" value="XM_040844122.1"/>
</dbReference>
<feature type="coiled-coil region" evidence="4">
    <location>
        <begin position="747"/>
        <end position="847"/>
    </location>
</feature>
<feature type="compositionally biased region" description="Low complexity" evidence="5">
    <location>
        <begin position="250"/>
        <end position="262"/>
    </location>
</feature>
<feature type="compositionally biased region" description="Basic and acidic residues" evidence="5">
    <location>
        <begin position="383"/>
        <end position="406"/>
    </location>
</feature>
<feature type="compositionally biased region" description="Polar residues" evidence="5">
    <location>
        <begin position="79"/>
        <end position="118"/>
    </location>
</feature>
<feature type="region of interest" description="Disordered" evidence="5">
    <location>
        <begin position="382"/>
        <end position="408"/>
    </location>
</feature>
<accession>A0A1L9TVL8</accession>
<evidence type="ECO:0000313" key="7">
    <source>
        <dbReference type="EMBL" id="OJJ63462.1"/>
    </source>
</evidence>
<dbReference type="GO" id="GO:0005783">
    <property type="term" value="C:endoplasmic reticulum"/>
    <property type="evidence" value="ECO:0007669"/>
    <property type="project" value="TreeGrafter"/>
</dbReference>
<dbReference type="Proteomes" id="UP000184356">
    <property type="component" value="Unassembled WGS sequence"/>
</dbReference>
<dbReference type="Pfam" id="PF12329">
    <property type="entry name" value="TMF_DNA_bd"/>
    <property type="match status" value="1"/>
</dbReference>
<name>A0A1L9TVL8_9EURO</name>
<evidence type="ECO:0000256" key="1">
    <source>
        <dbReference type="ARBA" id="ARBA00004555"/>
    </source>
</evidence>
<feature type="compositionally biased region" description="Basic and acidic residues" evidence="5">
    <location>
        <begin position="64"/>
        <end position="73"/>
    </location>
</feature>
<feature type="domain" description="TATA element modulatory factor 1 TATA binding" evidence="6">
    <location>
        <begin position="735"/>
        <end position="847"/>
    </location>
</feature>
<keyword evidence="8" id="KW-1185">Reference proteome</keyword>
<evidence type="ECO:0000259" key="6">
    <source>
        <dbReference type="Pfam" id="PF12325"/>
    </source>
</evidence>
<evidence type="ECO:0000256" key="4">
    <source>
        <dbReference type="SAM" id="Coils"/>
    </source>
</evidence>
<dbReference type="InterPro" id="IPR052602">
    <property type="entry name" value="Growth_transcription_reg"/>
</dbReference>
<organism evidence="7 8">
    <name type="scientific">Aspergillus sydowii CBS 593.65</name>
    <dbReference type="NCBI Taxonomy" id="1036612"/>
    <lineage>
        <taxon>Eukaryota</taxon>
        <taxon>Fungi</taxon>
        <taxon>Dikarya</taxon>
        <taxon>Ascomycota</taxon>
        <taxon>Pezizomycotina</taxon>
        <taxon>Eurotiomycetes</taxon>
        <taxon>Eurotiomycetidae</taxon>
        <taxon>Eurotiales</taxon>
        <taxon>Aspergillaceae</taxon>
        <taxon>Aspergillus</taxon>
        <taxon>Aspergillus subgen. Nidulantes</taxon>
    </lineage>
</organism>
<feature type="region of interest" description="Disordered" evidence="5">
    <location>
        <begin position="644"/>
        <end position="663"/>
    </location>
</feature>
<feature type="compositionally biased region" description="Low complexity" evidence="5">
    <location>
        <begin position="181"/>
        <end position="195"/>
    </location>
</feature>
<feature type="region of interest" description="Disordered" evidence="5">
    <location>
        <begin position="27"/>
        <end position="226"/>
    </location>
</feature>
<keyword evidence="2" id="KW-0333">Golgi apparatus</keyword>
<dbReference type="AlphaFoldDB" id="A0A1L9TVL8"/>
<evidence type="ECO:0000256" key="2">
    <source>
        <dbReference type="ARBA" id="ARBA00023034"/>
    </source>
</evidence>
<gene>
    <name evidence="7" type="ORF">ASPSYDRAFT_235372</name>
</gene>
<dbReference type="OrthoDB" id="74178at2759"/>
<feature type="compositionally biased region" description="Basic and acidic residues" evidence="5">
    <location>
        <begin position="313"/>
        <end position="343"/>
    </location>
</feature>
<sequence length="850" mass="93319">MSQNKWKVGSFLQQAVAGVESRLDQMLTEEEDAKRQQQMKQRAVRPKSGDQSGSISRSSSNAQKNDRLQERLARAMVKQNAQAEGADSSSPAGISPVTSPVPSNGARSSMDIESSLGSSRKDIASPRDSISVTPAVTASRTSNDSSSSPRNSADVAAPNPTEKDTSTSAPTSEPGVVETESSPVPAEATPVAAESLPESGSAPSSDDEVSDGLSQAEKSAEDSALQEEIHGYIERIDALQSKLKYLAQEAAESARNAAATAEPGSADKQLREKDERIALLLEEGQKLSRTEMDHRSLIKKLRQQLAENSKLQTEAKKKNERLERDLANTEARAKRAEAAEKRAAGSLSAQTKTARDLEAVTTERDALTHTVLEMKSQLARAVSRADDAEAKANSDALEREKQRADKLEEEISSARIEREIAEEKLRREIASLKENVEQEKEKARVLEVELKGEQSVLESKMESLRSRAEEVSSGAAGDAQVKLLRQIETLQTQYAVASENWQALEGSLLSRLANVEKERDEVSRREGEARRKIREVNLKVKRIEEELENAQETQRDLSSKVEERSQELQKAEQKLKKAADELTAAQNETAEQKALCDATWAQKLEDERAKWREQAIRPMNPLRRNESPVSLYRPSSNLEAAVSLSDYRPTSRRSSAIPGVTPDLGIGTPPRQNSFPISASQSVLSPVLSGNGSVPPVPETPALNESDEFFTGSGTPSAFEGAPTHSRGINDIISESTVGAGPSVQLVERMSATVRRLESERAASKDELARITAQRDEAREQVVDLMREVEEKRKSDTQVHELEQKLGELNGRYDTTLEMLGEKSEQVEELEADIADIKRIYRELVDSTMK</sequence>
<feature type="coiled-coil region" evidence="4">
    <location>
        <begin position="512"/>
        <end position="595"/>
    </location>
</feature>
<dbReference type="PANTHER" id="PTHR46515:SF1">
    <property type="entry name" value="TATA ELEMENT MODULATORY FACTOR"/>
    <property type="match status" value="1"/>
</dbReference>
<evidence type="ECO:0000313" key="8">
    <source>
        <dbReference type="Proteomes" id="UP000184356"/>
    </source>
</evidence>
<keyword evidence="3 4" id="KW-0175">Coiled coil</keyword>
<feature type="compositionally biased region" description="Low complexity" evidence="5">
    <location>
        <begin position="49"/>
        <end position="60"/>
    </location>
</feature>
<dbReference type="InterPro" id="IPR022092">
    <property type="entry name" value="TMF_DNA-bd"/>
</dbReference>
<dbReference type="GO" id="GO:0005794">
    <property type="term" value="C:Golgi apparatus"/>
    <property type="evidence" value="ECO:0007669"/>
    <property type="project" value="UniProtKB-SubCell"/>
</dbReference>
<comment type="subcellular location">
    <subcellularLocation>
        <location evidence="1">Golgi apparatus</location>
    </subcellularLocation>
</comment>
<feature type="compositionally biased region" description="Low complexity" evidence="5">
    <location>
        <begin position="137"/>
        <end position="154"/>
    </location>
</feature>
<dbReference type="InterPro" id="IPR022091">
    <property type="entry name" value="TMF_TATA-bd"/>
</dbReference>
<dbReference type="EMBL" id="KV878582">
    <property type="protein sequence ID" value="OJJ63462.1"/>
    <property type="molecule type" value="Genomic_DNA"/>
</dbReference>
<dbReference type="GeneID" id="63760195"/>
<dbReference type="Pfam" id="PF12325">
    <property type="entry name" value="TMF_TATA_bd"/>
    <property type="match status" value="1"/>
</dbReference>
<reference evidence="8" key="1">
    <citation type="journal article" date="2017" name="Genome Biol.">
        <title>Comparative genomics reveals high biological diversity and specific adaptations in the industrially and medically important fungal genus Aspergillus.</title>
        <authorList>
            <person name="de Vries R.P."/>
            <person name="Riley R."/>
            <person name="Wiebenga A."/>
            <person name="Aguilar-Osorio G."/>
            <person name="Amillis S."/>
            <person name="Uchima C.A."/>
            <person name="Anderluh G."/>
            <person name="Asadollahi M."/>
            <person name="Askin M."/>
            <person name="Barry K."/>
            <person name="Battaglia E."/>
            <person name="Bayram O."/>
            <person name="Benocci T."/>
            <person name="Braus-Stromeyer S.A."/>
            <person name="Caldana C."/>
            <person name="Canovas D."/>
            <person name="Cerqueira G.C."/>
            <person name="Chen F."/>
            <person name="Chen W."/>
            <person name="Choi C."/>
            <person name="Clum A."/>
            <person name="Dos Santos R.A."/>
            <person name="Damasio A.R."/>
            <person name="Diallinas G."/>
            <person name="Emri T."/>
            <person name="Fekete E."/>
            <person name="Flipphi M."/>
            <person name="Freyberg S."/>
            <person name="Gallo A."/>
            <person name="Gournas C."/>
            <person name="Habgood R."/>
            <person name="Hainaut M."/>
            <person name="Harispe M.L."/>
            <person name="Henrissat B."/>
            <person name="Hilden K.S."/>
            <person name="Hope R."/>
            <person name="Hossain A."/>
            <person name="Karabika E."/>
            <person name="Karaffa L."/>
            <person name="Karanyi Z."/>
            <person name="Krasevec N."/>
            <person name="Kuo A."/>
            <person name="Kusch H."/>
            <person name="LaButti K."/>
            <person name="Lagendijk E.L."/>
            <person name="Lapidus A."/>
            <person name="Levasseur A."/>
            <person name="Lindquist E."/>
            <person name="Lipzen A."/>
            <person name="Logrieco A.F."/>
            <person name="MacCabe A."/>
            <person name="Maekelae M.R."/>
            <person name="Malavazi I."/>
            <person name="Melin P."/>
            <person name="Meyer V."/>
            <person name="Mielnichuk N."/>
            <person name="Miskei M."/>
            <person name="Molnar A.P."/>
            <person name="Mule G."/>
            <person name="Ngan C.Y."/>
            <person name="Orejas M."/>
            <person name="Orosz E."/>
            <person name="Ouedraogo J.P."/>
            <person name="Overkamp K.M."/>
            <person name="Park H.-S."/>
            <person name="Perrone G."/>
            <person name="Piumi F."/>
            <person name="Punt P.J."/>
            <person name="Ram A.F."/>
            <person name="Ramon A."/>
            <person name="Rauscher S."/>
            <person name="Record E."/>
            <person name="Riano-Pachon D.M."/>
            <person name="Robert V."/>
            <person name="Roehrig J."/>
            <person name="Ruller R."/>
            <person name="Salamov A."/>
            <person name="Salih N.S."/>
            <person name="Samson R.A."/>
            <person name="Sandor E."/>
            <person name="Sanguinetti M."/>
            <person name="Schuetze T."/>
            <person name="Sepcic K."/>
            <person name="Shelest E."/>
            <person name="Sherlock G."/>
            <person name="Sophianopoulou V."/>
            <person name="Squina F.M."/>
            <person name="Sun H."/>
            <person name="Susca A."/>
            <person name="Todd R.B."/>
            <person name="Tsang A."/>
            <person name="Unkles S.E."/>
            <person name="van de Wiele N."/>
            <person name="van Rossen-Uffink D."/>
            <person name="Oliveira J.V."/>
            <person name="Vesth T.C."/>
            <person name="Visser J."/>
            <person name="Yu J.-H."/>
            <person name="Zhou M."/>
            <person name="Andersen M.R."/>
            <person name="Archer D.B."/>
            <person name="Baker S.E."/>
            <person name="Benoit I."/>
            <person name="Brakhage A.A."/>
            <person name="Braus G.H."/>
            <person name="Fischer R."/>
            <person name="Frisvad J.C."/>
            <person name="Goldman G.H."/>
            <person name="Houbraken J."/>
            <person name="Oakley B."/>
            <person name="Pocsi I."/>
            <person name="Scazzocchio C."/>
            <person name="Seiboth B."/>
            <person name="vanKuyk P.A."/>
            <person name="Wortman J."/>
            <person name="Dyer P.S."/>
            <person name="Grigoriev I.V."/>
        </authorList>
    </citation>
    <scope>NUCLEOTIDE SEQUENCE [LARGE SCALE GENOMIC DNA]</scope>
    <source>
        <strain evidence="8">CBS 593.65</strain>
    </source>
</reference>
<dbReference type="VEuPathDB" id="FungiDB:ASPSYDRAFT_235372"/>